<sequence length="208" mass="23003">MEKSPNSKKSPEKKSGEVDQKKLSATQSAMKWLKDNWRKSTILGVGAIMAAPGVAQDANKQATREFTDSKGNTVEIAIKNKKGETKKQDYQATAEDFENAAKDSKTKESKKERVKPQQEIDLTWPSLDPELVEKYGIYYDEIGRVLNEDGTTYKGEYGAPFIGGATKEKVAVVNNGPRKLKPGYKFGPNNVVVDSKGNPATEDPFVRK</sequence>
<comment type="caution">
    <text evidence="2">The sequence shown here is derived from an EMBL/GenBank/DDBJ whole genome shotgun (WGS) entry which is preliminary data.</text>
</comment>
<organism evidence="2">
    <name type="scientific">bioreactor metagenome</name>
    <dbReference type="NCBI Taxonomy" id="1076179"/>
    <lineage>
        <taxon>unclassified sequences</taxon>
        <taxon>metagenomes</taxon>
        <taxon>ecological metagenomes</taxon>
    </lineage>
</organism>
<reference evidence="2" key="1">
    <citation type="submission" date="2019-08" db="EMBL/GenBank/DDBJ databases">
        <authorList>
            <person name="Kucharzyk K."/>
            <person name="Murdoch R.W."/>
            <person name="Higgins S."/>
            <person name="Loffler F."/>
        </authorList>
    </citation>
    <scope>NUCLEOTIDE SEQUENCE</scope>
</reference>
<evidence type="ECO:0000256" key="1">
    <source>
        <dbReference type="SAM" id="MobiDB-lite"/>
    </source>
</evidence>
<feature type="compositionally biased region" description="Basic and acidic residues" evidence="1">
    <location>
        <begin position="1"/>
        <end position="22"/>
    </location>
</feature>
<dbReference type="AlphaFoldDB" id="A0A644UA68"/>
<dbReference type="EMBL" id="VSSQ01000092">
    <property type="protein sequence ID" value="MPL75861.1"/>
    <property type="molecule type" value="Genomic_DNA"/>
</dbReference>
<evidence type="ECO:0000313" key="2">
    <source>
        <dbReference type="EMBL" id="MPL75861.1"/>
    </source>
</evidence>
<feature type="compositionally biased region" description="Basic and acidic residues" evidence="1">
    <location>
        <begin position="99"/>
        <end position="118"/>
    </location>
</feature>
<feature type="region of interest" description="Disordered" evidence="1">
    <location>
        <begin position="1"/>
        <end position="23"/>
    </location>
</feature>
<proteinExistence type="predicted"/>
<feature type="region of interest" description="Disordered" evidence="1">
    <location>
        <begin position="96"/>
        <end position="118"/>
    </location>
</feature>
<name>A0A644UA68_9ZZZZ</name>
<accession>A0A644UA68</accession>
<gene>
    <name evidence="2" type="ORF">SDC9_21699</name>
</gene>
<feature type="region of interest" description="Disordered" evidence="1">
    <location>
        <begin position="187"/>
        <end position="208"/>
    </location>
</feature>
<protein>
    <submittedName>
        <fullName evidence="2">Uncharacterized protein</fullName>
    </submittedName>
</protein>